<dbReference type="InterPro" id="IPR012340">
    <property type="entry name" value="NA-bd_OB-fold"/>
</dbReference>
<dbReference type="SMART" id="SM00652">
    <property type="entry name" value="eIF1a"/>
    <property type="match status" value="1"/>
</dbReference>
<dbReference type="PANTHER" id="PTHR21641:SF0">
    <property type="entry name" value="RNA-BINDING PROTEIN EIF1AD-RELATED"/>
    <property type="match status" value="1"/>
</dbReference>
<dbReference type="Proteomes" id="UP000092460">
    <property type="component" value="Unassembled WGS sequence"/>
</dbReference>
<evidence type="ECO:0000256" key="1">
    <source>
        <dbReference type="ARBA" id="ARBA00007340"/>
    </source>
</evidence>
<organism evidence="6 7">
    <name type="scientific">Glossina palpalis gambiensis</name>
    <dbReference type="NCBI Taxonomy" id="67801"/>
    <lineage>
        <taxon>Eukaryota</taxon>
        <taxon>Metazoa</taxon>
        <taxon>Ecdysozoa</taxon>
        <taxon>Arthropoda</taxon>
        <taxon>Hexapoda</taxon>
        <taxon>Insecta</taxon>
        <taxon>Pterygota</taxon>
        <taxon>Neoptera</taxon>
        <taxon>Endopterygota</taxon>
        <taxon>Diptera</taxon>
        <taxon>Brachycera</taxon>
        <taxon>Muscomorpha</taxon>
        <taxon>Hippoboscoidea</taxon>
        <taxon>Glossinidae</taxon>
        <taxon>Glossina</taxon>
    </lineage>
</organism>
<dbReference type="Pfam" id="PF01176">
    <property type="entry name" value="eIF-1a"/>
    <property type="match status" value="1"/>
</dbReference>
<comment type="similarity">
    <text evidence="1">Belongs to the EIF1AD family.</text>
</comment>
<dbReference type="AlphaFoldDB" id="A0A1B0BLG8"/>
<dbReference type="InterPro" id="IPR039294">
    <property type="entry name" value="EIF1AD"/>
</dbReference>
<evidence type="ECO:0000256" key="4">
    <source>
        <dbReference type="ARBA" id="ARBA00031998"/>
    </source>
</evidence>
<sequence length="161" mass="18111">DLSLPFANGSLSFLRLILGIHASAIKNSLCSPLMAQPAKYDKIKEMCELLLVENNLHEVETADTETENFLVVTMTPKFRKNVWVKRGDFILVELIQEGDKVKTEICKILTAGHINTSKLVFGRNALRGTITFRTDVAQSTKLGSKVWCRPMGVWKAIYQNE</sequence>
<dbReference type="InterPro" id="IPR001253">
    <property type="entry name" value="TIF_eIF-1A"/>
</dbReference>
<evidence type="ECO:0000256" key="2">
    <source>
        <dbReference type="ARBA" id="ARBA00020989"/>
    </source>
</evidence>
<name>A0A1B0BLG8_9MUSC</name>
<dbReference type="PANTHER" id="PTHR21641">
    <property type="entry name" value="TRANSLATION INITIATION FACTOR-RELATED"/>
    <property type="match status" value="1"/>
</dbReference>
<dbReference type="InterPro" id="IPR006196">
    <property type="entry name" value="RNA-binding_domain_S1_IF1"/>
</dbReference>
<keyword evidence="7" id="KW-1185">Reference proteome</keyword>
<evidence type="ECO:0000313" key="7">
    <source>
        <dbReference type="Proteomes" id="UP000092460"/>
    </source>
</evidence>
<feature type="domain" description="S1-like" evidence="5">
    <location>
        <begin position="53"/>
        <end position="107"/>
    </location>
</feature>
<dbReference type="SUPFAM" id="SSF50249">
    <property type="entry name" value="Nucleic acid-binding proteins"/>
    <property type="match status" value="1"/>
</dbReference>
<evidence type="ECO:0000256" key="3">
    <source>
        <dbReference type="ARBA" id="ARBA00022884"/>
    </source>
</evidence>
<keyword evidence="3" id="KW-0694">RNA-binding</keyword>
<dbReference type="GO" id="GO:0005634">
    <property type="term" value="C:nucleus"/>
    <property type="evidence" value="ECO:0007669"/>
    <property type="project" value="TreeGrafter"/>
</dbReference>
<dbReference type="GO" id="GO:0003743">
    <property type="term" value="F:translation initiation factor activity"/>
    <property type="evidence" value="ECO:0007669"/>
    <property type="project" value="InterPro"/>
</dbReference>
<evidence type="ECO:0000259" key="5">
    <source>
        <dbReference type="Pfam" id="PF01176"/>
    </source>
</evidence>
<reference evidence="6" key="2">
    <citation type="submission" date="2020-05" db="UniProtKB">
        <authorList>
            <consortium name="EnsemblMetazoa"/>
        </authorList>
    </citation>
    <scope>IDENTIFICATION</scope>
    <source>
        <strain evidence="6">IAEA</strain>
    </source>
</reference>
<dbReference type="Gene3D" id="2.40.50.140">
    <property type="entry name" value="Nucleic acid-binding proteins"/>
    <property type="match status" value="1"/>
</dbReference>
<evidence type="ECO:0000313" key="6">
    <source>
        <dbReference type="EnsemblMetazoa" id="GPPI033823-PA"/>
    </source>
</evidence>
<dbReference type="EMBL" id="JXJN01016340">
    <property type="status" value="NOT_ANNOTATED_CDS"/>
    <property type="molecule type" value="Genomic_DNA"/>
</dbReference>
<protein>
    <recommendedName>
        <fullName evidence="2">Probable RNA-binding protein EIF1AD</fullName>
    </recommendedName>
    <alternativeName>
        <fullName evidence="4">Eukaryotic translation initiation factor 1A domain-containing protein</fullName>
    </alternativeName>
</protein>
<dbReference type="EMBL" id="JXJN01016341">
    <property type="status" value="NOT_ANNOTATED_CDS"/>
    <property type="molecule type" value="Genomic_DNA"/>
</dbReference>
<accession>A0A1B0BLG8</accession>
<reference evidence="7" key="1">
    <citation type="submission" date="2015-01" db="EMBL/GenBank/DDBJ databases">
        <authorList>
            <person name="Aksoy S."/>
            <person name="Warren W."/>
            <person name="Wilson R.K."/>
        </authorList>
    </citation>
    <scope>NUCLEOTIDE SEQUENCE [LARGE SCALE GENOMIC DNA]</scope>
    <source>
        <strain evidence="7">IAEA</strain>
    </source>
</reference>
<dbReference type="VEuPathDB" id="VectorBase:GPPI033823"/>
<proteinExistence type="inferred from homology"/>
<dbReference type="EnsemblMetazoa" id="GPPI033823-RA">
    <property type="protein sequence ID" value="GPPI033823-PA"/>
    <property type="gene ID" value="GPPI033823"/>
</dbReference>
<dbReference type="STRING" id="67801.A0A1B0BLG8"/>
<dbReference type="GO" id="GO:0003723">
    <property type="term" value="F:RNA binding"/>
    <property type="evidence" value="ECO:0007669"/>
    <property type="project" value="UniProtKB-KW"/>
</dbReference>